<name>A0A9P6I1E7_9PEZI</name>
<accession>A0A9P6I1E7</accession>
<sequence>MFDKVKEDLHPDNPKYNVSTSFRDEAHDLIALHNDYMDGTVSRGLEVFMRMMVIEDHDKLLAKMDWCLTHDVNLDYSLRKSISAVAQDDRRTLTDNAHNARDNAELQPMEFLGDNHVDGPPFAWVLLWNGKYSNAIGDYVPKLLRQLGYVFWDKERIIHMEAEALIARQWESHPGLVEEIFYDRGWAPAERLPQESATNTLEGWDN</sequence>
<reference evidence="1" key="2">
    <citation type="submission" date="2020-11" db="EMBL/GenBank/DDBJ databases">
        <title>Whole genome sequencing of Colletotrichum sp.</title>
        <authorList>
            <person name="Li H."/>
        </authorList>
    </citation>
    <scope>NUCLEOTIDE SEQUENCE</scope>
    <source>
        <strain evidence="1">CkLH20</strain>
    </source>
</reference>
<dbReference type="Proteomes" id="UP000781932">
    <property type="component" value="Unassembled WGS sequence"/>
</dbReference>
<reference evidence="1" key="1">
    <citation type="submission" date="2020-03" db="EMBL/GenBank/DDBJ databases">
        <authorList>
            <person name="He L."/>
        </authorList>
    </citation>
    <scope>NUCLEOTIDE SEQUENCE</scope>
    <source>
        <strain evidence="1">CkLH20</strain>
    </source>
</reference>
<gene>
    <name evidence="1" type="ORF">CkaCkLH20_07820</name>
</gene>
<dbReference type="GeneID" id="62163610"/>
<dbReference type="AlphaFoldDB" id="A0A9P6I1E7"/>
<keyword evidence="2" id="KW-1185">Reference proteome</keyword>
<proteinExistence type="predicted"/>
<evidence type="ECO:0000313" key="1">
    <source>
        <dbReference type="EMBL" id="KAF9874683.1"/>
    </source>
</evidence>
<organism evidence="1 2">
    <name type="scientific">Colletotrichum karsti</name>
    <dbReference type="NCBI Taxonomy" id="1095194"/>
    <lineage>
        <taxon>Eukaryota</taxon>
        <taxon>Fungi</taxon>
        <taxon>Dikarya</taxon>
        <taxon>Ascomycota</taxon>
        <taxon>Pezizomycotina</taxon>
        <taxon>Sordariomycetes</taxon>
        <taxon>Hypocreomycetidae</taxon>
        <taxon>Glomerellales</taxon>
        <taxon>Glomerellaceae</taxon>
        <taxon>Colletotrichum</taxon>
        <taxon>Colletotrichum boninense species complex</taxon>
    </lineage>
</organism>
<dbReference type="OrthoDB" id="5304511at2759"/>
<dbReference type="RefSeq" id="XP_038744144.1">
    <property type="nucleotide sequence ID" value="XM_038890536.1"/>
</dbReference>
<protein>
    <submittedName>
        <fullName evidence="1">Uncharacterized protein</fullName>
    </submittedName>
</protein>
<dbReference type="EMBL" id="JAATWM020000025">
    <property type="protein sequence ID" value="KAF9874683.1"/>
    <property type="molecule type" value="Genomic_DNA"/>
</dbReference>
<comment type="caution">
    <text evidence="1">The sequence shown here is derived from an EMBL/GenBank/DDBJ whole genome shotgun (WGS) entry which is preliminary data.</text>
</comment>
<evidence type="ECO:0000313" key="2">
    <source>
        <dbReference type="Proteomes" id="UP000781932"/>
    </source>
</evidence>